<keyword evidence="3" id="KW-1185">Reference proteome</keyword>
<name>A0A4S8LUV3_DENBC</name>
<dbReference type="EMBL" id="ML179086">
    <property type="protein sequence ID" value="THV01640.1"/>
    <property type="molecule type" value="Genomic_DNA"/>
</dbReference>
<dbReference type="AlphaFoldDB" id="A0A4S8LUV3"/>
<proteinExistence type="predicted"/>
<dbReference type="InterPro" id="IPR021109">
    <property type="entry name" value="Peptidase_aspartic_dom_sf"/>
</dbReference>
<dbReference type="CDD" id="cd00303">
    <property type="entry name" value="retropepsin_like"/>
    <property type="match status" value="1"/>
</dbReference>
<gene>
    <name evidence="2" type="ORF">K435DRAFT_654842</name>
    <name evidence="1" type="ORF">K435DRAFT_671484</name>
</gene>
<protein>
    <recommendedName>
        <fullName evidence="4">Peptidase A2 domain-containing protein</fullName>
    </recommendedName>
</protein>
<evidence type="ECO:0000313" key="1">
    <source>
        <dbReference type="EMBL" id="THU92808.1"/>
    </source>
</evidence>
<dbReference type="Proteomes" id="UP000297245">
    <property type="component" value="Unassembled WGS sequence"/>
</dbReference>
<accession>A0A4S8LUV3</accession>
<dbReference type="EMBL" id="ML179267">
    <property type="protein sequence ID" value="THU92808.1"/>
    <property type="molecule type" value="Genomic_DNA"/>
</dbReference>
<evidence type="ECO:0008006" key="4">
    <source>
        <dbReference type="Google" id="ProtNLM"/>
    </source>
</evidence>
<dbReference type="SUPFAM" id="SSF50630">
    <property type="entry name" value="Acid proteases"/>
    <property type="match status" value="1"/>
</dbReference>
<dbReference type="Gene3D" id="2.40.70.10">
    <property type="entry name" value="Acid Proteases"/>
    <property type="match status" value="1"/>
</dbReference>
<organism evidence="1 3">
    <name type="scientific">Dendrothele bispora (strain CBS 962.96)</name>
    <dbReference type="NCBI Taxonomy" id="1314807"/>
    <lineage>
        <taxon>Eukaryota</taxon>
        <taxon>Fungi</taxon>
        <taxon>Dikarya</taxon>
        <taxon>Basidiomycota</taxon>
        <taxon>Agaricomycotina</taxon>
        <taxon>Agaricomycetes</taxon>
        <taxon>Agaricomycetidae</taxon>
        <taxon>Agaricales</taxon>
        <taxon>Agaricales incertae sedis</taxon>
        <taxon>Dendrothele</taxon>
    </lineage>
</organism>
<evidence type="ECO:0000313" key="3">
    <source>
        <dbReference type="Proteomes" id="UP000297245"/>
    </source>
</evidence>
<dbReference type="OrthoDB" id="5535068at2759"/>
<reference evidence="1 3" key="1">
    <citation type="journal article" date="2019" name="Nat. Ecol. Evol.">
        <title>Megaphylogeny resolves global patterns of mushroom evolution.</title>
        <authorList>
            <person name="Varga T."/>
            <person name="Krizsan K."/>
            <person name="Foldi C."/>
            <person name="Dima B."/>
            <person name="Sanchez-Garcia M."/>
            <person name="Sanchez-Ramirez S."/>
            <person name="Szollosi G.J."/>
            <person name="Szarkandi J.G."/>
            <person name="Papp V."/>
            <person name="Albert L."/>
            <person name="Andreopoulos W."/>
            <person name="Angelini C."/>
            <person name="Antonin V."/>
            <person name="Barry K.W."/>
            <person name="Bougher N.L."/>
            <person name="Buchanan P."/>
            <person name="Buyck B."/>
            <person name="Bense V."/>
            <person name="Catcheside P."/>
            <person name="Chovatia M."/>
            <person name="Cooper J."/>
            <person name="Damon W."/>
            <person name="Desjardin D."/>
            <person name="Finy P."/>
            <person name="Geml J."/>
            <person name="Haridas S."/>
            <person name="Hughes K."/>
            <person name="Justo A."/>
            <person name="Karasinski D."/>
            <person name="Kautmanova I."/>
            <person name="Kiss B."/>
            <person name="Kocsube S."/>
            <person name="Kotiranta H."/>
            <person name="LaButti K.M."/>
            <person name="Lechner B.E."/>
            <person name="Liimatainen K."/>
            <person name="Lipzen A."/>
            <person name="Lukacs Z."/>
            <person name="Mihaltcheva S."/>
            <person name="Morgado L.N."/>
            <person name="Niskanen T."/>
            <person name="Noordeloos M.E."/>
            <person name="Ohm R.A."/>
            <person name="Ortiz-Santana B."/>
            <person name="Ovrebo C."/>
            <person name="Racz N."/>
            <person name="Riley R."/>
            <person name="Savchenko A."/>
            <person name="Shiryaev A."/>
            <person name="Soop K."/>
            <person name="Spirin V."/>
            <person name="Szebenyi C."/>
            <person name="Tomsovsky M."/>
            <person name="Tulloss R.E."/>
            <person name="Uehling J."/>
            <person name="Grigoriev I.V."/>
            <person name="Vagvolgyi C."/>
            <person name="Papp T."/>
            <person name="Martin F.M."/>
            <person name="Miettinen O."/>
            <person name="Hibbett D.S."/>
            <person name="Nagy L.G."/>
        </authorList>
    </citation>
    <scope>NUCLEOTIDE SEQUENCE [LARGE SCALE GENOMIC DNA]</scope>
    <source>
        <strain evidence="1 3">CBS 962.96</strain>
    </source>
</reference>
<evidence type="ECO:0000313" key="2">
    <source>
        <dbReference type="EMBL" id="THV01640.1"/>
    </source>
</evidence>
<sequence>MLIRLRVSVEGREIDAIVDTGSMLNIVRQEIWRSKMGGRAMDITKSMGVHDANGGKGMLQGRIDSVPIDCGSAKTFANLFVGSHVPFDLLLGRPWQRGNFISIDERDDGTYL</sequence>
<feature type="non-terminal residue" evidence="1">
    <location>
        <position position="112"/>
    </location>
</feature>